<dbReference type="InterPro" id="IPR052017">
    <property type="entry name" value="TSUP"/>
</dbReference>
<dbReference type="PANTHER" id="PTHR30269:SF0">
    <property type="entry name" value="MEMBRANE TRANSPORTER PROTEIN YFCA-RELATED"/>
    <property type="match status" value="1"/>
</dbReference>
<dbReference type="AlphaFoldDB" id="A0A382PAZ1"/>
<keyword evidence="6 7" id="KW-0472">Membrane</keyword>
<evidence type="ECO:0000256" key="1">
    <source>
        <dbReference type="ARBA" id="ARBA00004651"/>
    </source>
</evidence>
<evidence type="ECO:0000256" key="6">
    <source>
        <dbReference type="ARBA" id="ARBA00023136"/>
    </source>
</evidence>
<feature type="transmembrane region" description="Helical" evidence="7">
    <location>
        <begin position="21"/>
        <end position="51"/>
    </location>
</feature>
<feature type="transmembrane region" description="Helical" evidence="7">
    <location>
        <begin position="251"/>
        <end position="268"/>
    </location>
</feature>
<accession>A0A382PAZ1</accession>
<reference evidence="8" key="1">
    <citation type="submission" date="2018-05" db="EMBL/GenBank/DDBJ databases">
        <authorList>
            <person name="Lanie J.A."/>
            <person name="Ng W.-L."/>
            <person name="Kazmierczak K.M."/>
            <person name="Andrzejewski T.M."/>
            <person name="Davidsen T.M."/>
            <person name="Wayne K.J."/>
            <person name="Tettelin H."/>
            <person name="Glass J.I."/>
            <person name="Rusch D."/>
            <person name="Podicherti R."/>
            <person name="Tsui H.-C.T."/>
            <person name="Winkler M.E."/>
        </authorList>
    </citation>
    <scope>NUCLEOTIDE SEQUENCE</scope>
</reference>
<evidence type="ECO:0000256" key="3">
    <source>
        <dbReference type="ARBA" id="ARBA00022475"/>
    </source>
</evidence>
<gene>
    <name evidence="8" type="ORF">METZ01_LOCUS321905</name>
</gene>
<comment type="subcellular location">
    <subcellularLocation>
        <location evidence="1">Cell membrane</location>
        <topology evidence="1">Multi-pass membrane protein</topology>
    </subcellularLocation>
</comment>
<feature type="transmembrane region" description="Helical" evidence="7">
    <location>
        <begin position="197"/>
        <end position="216"/>
    </location>
</feature>
<organism evidence="8">
    <name type="scientific">marine metagenome</name>
    <dbReference type="NCBI Taxonomy" id="408172"/>
    <lineage>
        <taxon>unclassified sequences</taxon>
        <taxon>metagenomes</taxon>
        <taxon>ecological metagenomes</taxon>
    </lineage>
</organism>
<evidence type="ECO:0000256" key="5">
    <source>
        <dbReference type="ARBA" id="ARBA00022989"/>
    </source>
</evidence>
<name>A0A382PAZ1_9ZZZZ</name>
<keyword evidence="3" id="KW-1003">Cell membrane</keyword>
<feature type="transmembrane region" description="Helical" evidence="7">
    <location>
        <begin position="122"/>
        <end position="139"/>
    </location>
</feature>
<dbReference type="Pfam" id="PF01925">
    <property type="entry name" value="TauE"/>
    <property type="match status" value="1"/>
</dbReference>
<dbReference type="InterPro" id="IPR002781">
    <property type="entry name" value="TM_pro_TauE-like"/>
</dbReference>
<keyword evidence="2" id="KW-0813">Transport</keyword>
<feature type="transmembrane region" description="Helical" evidence="7">
    <location>
        <begin position="159"/>
        <end position="185"/>
    </location>
</feature>
<dbReference type="EMBL" id="UINC01105252">
    <property type="protein sequence ID" value="SVC69051.1"/>
    <property type="molecule type" value="Genomic_DNA"/>
</dbReference>
<evidence type="ECO:0000256" key="7">
    <source>
        <dbReference type="SAM" id="Phobius"/>
    </source>
</evidence>
<dbReference type="PANTHER" id="PTHR30269">
    <property type="entry name" value="TRANSMEMBRANE PROTEIN YFCA"/>
    <property type="match status" value="1"/>
</dbReference>
<keyword evidence="5 7" id="KW-1133">Transmembrane helix</keyword>
<dbReference type="GO" id="GO:0005886">
    <property type="term" value="C:plasma membrane"/>
    <property type="evidence" value="ECO:0007669"/>
    <property type="project" value="UniProtKB-SubCell"/>
</dbReference>
<keyword evidence="4 7" id="KW-0812">Transmembrane</keyword>
<feature type="transmembrane region" description="Helical" evidence="7">
    <location>
        <begin position="93"/>
        <end position="115"/>
    </location>
</feature>
<proteinExistence type="predicted"/>
<protein>
    <recommendedName>
        <fullName evidence="9">Membrane transporter protein</fullName>
    </recommendedName>
</protein>
<evidence type="ECO:0000313" key="8">
    <source>
        <dbReference type="EMBL" id="SVC69051.1"/>
    </source>
</evidence>
<evidence type="ECO:0000256" key="2">
    <source>
        <dbReference type="ARBA" id="ARBA00022448"/>
    </source>
</evidence>
<sequence>MTSGLRGLVWRFQTGVFDLELDAYFLGMLILAGFFGGIVNTLAGGGSMLILPALMLLGMPADIANGTNRIGIFLQSAAAVKGFDAANKLDRAAVLPILLPTLLGAVIGAFLASVLPNIYLKPLLLGVMVVMALVMVLKSDAIADEDVQPRQLKSSPPAWAGLFVTGLYGGFVQAGVGFLLIAVLAGMLRYDLVRTNALKLVCTGALSLVALVIFAVADQVLWIPGLILAVGTVAGAVVSVRFAVSVSQTTLKWFLFIMVTVSCAAAAVF</sequence>
<feature type="transmembrane region" description="Helical" evidence="7">
    <location>
        <begin position="222"/>
        <end position="244"/>
    </location>
</feature>
<evidence type="ECO:0000256" key="4">
    <source>
        <dbReference type="ARBA" id="ARBA00022692"/>
    </source>
</evidence>
<evidence type="ECO:0008006" key="9">
    <source>
        <dbReference type="Google" id="ProtNLM"/>
    </source>
</evidence>